<keyword evidence="1" id="KW-1133">Transmembrane helix</keyword>
<organism evidence="3 4">
    <name type="scientific">Nitratidesulfovibrio vulgaris (strain DP4)</name>
    <name type="common">Desulfovibrio vulgaris</name>
    <dbReference type="NCBI Taxonomy" id="391774"/>
    <lineage>
        <taxon>Bacteria</taxon>
        <taxon>Pseudomonadati</taxon>
        <taxon>Thermodesulfobacteriota</taxon>
        <taxon>Desulfovibrionia</taxon>
        <taxon>Desulfovibrionales</taxon>
        <taxon>Desulfovibrionaceae</taxon>
        <taxon>Nitratidesulfovibrio</taxon>
    </lineage>
</organism>
<dbReference type="EMBL" id="CP000527">
    <property type="protein sequence ID" value="ABM27173.1"/>
    <property type="molecule type" value="Genomic_DNA"/>
</dbReference>
<dbReference type="Pfam" id="PF01569">
    <property type="entry name" value="PAP2"/>
    <property type="match status" value="1"/>
</dbReference>
<gene>
    <name evidence="3" type="ordered locus">Dvul_0149</name>
</gene>
<reference evidence="4" key="1">
    <citation type="journal article" date="2009" name="Environ. Microbiol.">
        <title>Contribution of mobile genetic elements to Desulfovibrio vulgaris genome plasticity.</title>
        <authorList>
            <person name="Walker C.B."/>
            <person name="Stolyar S."/>
            <person name="Chivian D."/>
            <person name="Pinel N."/>
            <person name="Gabster J.A."/>
            <person name="Dehal P.S."/>
            <person name="He Z."/>
            <person name="Yang Z.K."/>
            <person name="Yen H.C."/>
            <person name="Zhou J."/>
            <person name="Wall J.D."/>
            <person name="Hazen T.C."/>
            <person name="Arkin A.P."/>
            <person name="Stahl D.A."/>
        </authorList>
    </citation>
    <scope>NUCLEOTIDE SEQUENCE [LARGE SCALE GENOMIC DNA]</scope>
    <source>
        <strain evidence="4">DP4</strain>
    </source>
</reference>
<dbReference type="HOGENOM" id="CLU_072573_10_0_7"/>
<name>A0A0H3A3V0_NITV4</name>
<dbReference type="PANTHER" id="PTHR14969">
    <property type="entry name" value="SPHINGOSINE-1-PHOSPHATE PHOSPHOHYDROLASE"/>
    <property type="match status" value="1"/>
</dbReference>
<feature type="transmembrane region" description="Helical" evidence="1">
    <location>
        <begin position="182"/>
        <end position="200"/>
    </location>
</feature>
<protein>
    <submittedName>
        <fullName evidence="3">Phosphoesterase, PA-phosphatase related protein</fullName>
    </submittedName>
</protein>
<dbReference type="InterPro" id="IPR036938">
    <property type="entry name" value="PAP2/HPO_sf"/>
</dbReference>
<dbReference type="AlphaFoldDB" id="A0A0H3A3V0"/>
<evidence type="ECO:0000313" key="4">
    <source>
        <dbReference type="Proteomes" id="UP000009173"/>
    </source>
</evidence>
<feature type="transmembrane region" description="Helical" evidence="1">
    <location>
        <begin position="139"/>
        <end position="161"/>
    </location>
</feature>
<evidence type="ECO:0000259" key="2">
    <source>
        <dbReference type="SMART" id="SM00014"/>
    </source>
</evidence>
<dbReference type="Proteomes" id="UP000009173">
    <property type="component" value="Chromosome"/>
</dbReference>
<dbReference type="InterPro" id="IPR000326">
    <property type="entry name" value="PAP2/HPO"/>
</dbReference>
<evidence type="ECO:0000256" key="1">
    <source>
        <dbReference type="SAM" id="Phobius"/>
    </source>
</evidence>
<feature type="transmembrane region" description="Helical" evidence="1">
    <location>
        <begin position="27"/>
        <end position="51"/>
    </location>
</feature>
<dbReference type="CDD" id="cd03395">
    <property type="entry name" value="PAP2_like_4"/>
    <property type="match status" value="1"/>
</dbReference>
<evidence type="ECO:0000313" key="3">
    <source>
        <dbReference type="EMBL" id="ABM27173.1"/>
    </source>
</evidence>
<dbReference type="RefSeq" id="WP_010940497.1">
    <property type="nucleotide sequence ID" value="NC_008751.1"/>
</dbReference>
<sequence>MPFATPSWDLALFRLANGTWRTPLLDVLMPAVSGMALWLLLAVVAGGFLWLRRRSGPQGAALLPERPLWRRVAAVLLLAGLAAGVTDATCNVIKGQAGRLRPMQALAGVHMVDEGAWSITPPDFVPTAVKGSSFVSSHAANSMAVCLVIMLAVPLLRPWLLPVPLLVGWSRLYLGKHYPSDILAGWVVGLVMGYLAWRVWRYCMHHVLHEDACVRAGGGHG</sequence>
<feature type="domain" description="Phosphatidic acid phosphatase type 2/haloperoxidase" evidence="2">
    <location>
        <begin position="76"/>
        <end position="197"/>
    </location>
</feature>
<dbReference type="PANTHER" id="PTHR14969:SF13">
    <property type="entry name" value="AT30094P"/>
    <property type="match status" value="1"/>
</dbReference>
<dbReference type="Gene3D" id="1.20.144.10">
    <property type="entry name" value="Phosphatidic acid phosphatase type 2/haloperoxidase"/>
    <property type="match status" value="1"/>
</dbReference>
<keyword evidence="1" id="KW-0472">Membrane</keyword>
<dbReference type="SUPFAM" id="SSF48317">
    <property type="entry name" value="Acid phosphatase/Vanadium-dependent haloperoxidase"/>
    <property type="match status" value="1"/>
</dbReference>
<accession>A0A0H3A3V0</accession>
<dbReference type="KEGG" id="dvl:Dvul_0149"/>
<proteinExistence type="predicted"/>
<dbReference type="SMART" id="SM00014">
    <property type="entry name" value="acidPPc"/>
    <property type="match status" value="1"/>
</dbReference>
<keyword evidence="1" id="KW-0812">Transmembrane</keyword>